<dbReference type="Proteomes" id="UP000028761">
    <property type="component" value="Chromosome X"/>
</dbReference>
<evidence type="ECO:0000259" key="9">
    <source>
        <dbReference type="PROSITE" id="PS50002"/>
    </source>
</evidence>
<dbReference type="Pfam" id="PF00169">
    <property type="entry name" value="PH"/>
    <property type="match status" value="1"/>
</dbReference>
<dbReference type="InterPro" id="IPR001715">
    <property type="entry name" value="CH_dom"/>
</dbReference>
<dbReference type="Pfam" id="PF16523">
    <property type="entry name" value="betaPIX_CC"/>
    <property type="match status" value="1"/>
</dbReference>
<dbReference type="Pfam" id="PF00621">
    <property type="entry name" value="RhoGEF"/>
    <property type="match status" value="1"/>
</dbReference>
<feature type="compositionally biased region" description="Polar residues" evidence="8">
    <location>
        <begin position="121"/>
        <end position="157"/>
    </location>
</feature>
<dbReference type="InterPro" id="IPR001331">
    <property type="entry name" value="GDS_CDC24_CS"/>
</dbReference>
<dbReference type="FunFam" id="1.20.900.10:FF:000016">
    <property type="entry name" value="Rho guanine nucleotide exchange factor 6"/>
    <property type="match status" value="1"/>
</dbReference>
<keyword evidence="2 6" id="KW-0728">SH3 domain</keyword>
<evidence type="ECO:0000313" key="13">
    <source>
        <dbReference type="Ensembl" id="ENSPANP00000057052.1"/>
    </source>
</evidence>
<dbReference type="GO" id="GO:0030027">
    <property type="term" value="C:lamellipodium"/>
    <property type="evidence" value="ECO:0007669"/>
    <property type="project" value="UniProtKB-SubCell"/>
</dbReference>
<dbReference type="SUPFAM" id="SSF48065">
    <property type="entry name" value="DBL homology domain (DH-domain)"/>
    <property type="match status" value="1"/>
</dbReference>
<dbReference type="SUPFAM" id="SSF47576">
    <property type="entry name" value="Calponin-homology domain, CH-domain"/>
    <property type="match status" value="1"/>
</dbReference>
<dbReference type="PANTHER" id="PTHR46026:SF2">
    <property type="entry name" value="RHO GUANINE NUCLEOTIDE EXCHANGE FACTOR 6"/>
    <property type="match status" value="1"/>
</dbReference>
<dbReference type="InterPro" id="IPR036028">
    <property type="entry name" value="SH3-like_dom_sf"/>
</dbReference>
<proteinExistence type="predicted"/>
<evidence type="ECO:0000256" key="1">
    <source>
        <dbReference type="ARBA" id="ARBA00004510"/>
    </source>
</evidence>
<keyword evidence="14" id="KW-1185">Reference proteome</keyword>
<evidence type="ECO:0000256" key="7">
    <source>
        <dbReference type="SAM" id="Coils"/>
    </source>
</evidence>
<dbReference type="InterPro" id="IPR000219">
    <property type="entry name" value="DH_dom"/>
</dbReference>
<dbReference type="SMART" id="SM00325">
    <property type="entry name" value="RhoGEF"/>
    <property type="match status" value="1"/>
</dbReference>
<dbReference type="CDD" id="cd12060">
    <property type="entry name" value="SH3_alphaPIX"/>
    <property type="match status" value="1"/>
</dbReference>
<dbReference type="InterPro" id="IPR046376">
    <property type="entry name" value="PH_Cool_Pix"/>
</dbReference>
<dbReference type="FunFam" id="1.10.418.10:FF:000049">
    <property type="entry name" value="Rho guanine nucleotide exchange factor 7 isoform X1"/>
    <property type="match status" value="1"/>
</dbReference>
<protein>
    <submittedName>
        <fullName evidence="13">Rac/Cdc42 guanine nucleotide exchange factor 6</fullName>
    </submittedName>
</protein>
<dbReference type="InterPro" id="IPR001452">
    <property type="entry name" value="SH3_domain"/>
</dbReference>
<dbReference type="SUPFAM" id="SSF50729">
    <property type="entry name" value="PH domain-like"/>
    <property type="match status" value="1"/>
</dbReference>
<dbReference type="GO" id="GO:0005085">
    <property type="term" value="F:guanyl-nucleotide exchange factor activity"/>
    <property type="evidence" value="ECO:0007669"/>
    <property type="project" value="UniProtKB-KW"/>
</dbReference>
<dbReference type="GO" id="GO:0005737">
    <property type="term" value="C:cytoplasm"/>
    <property type="evidence" value="ECO:0007669"/>
    <property type="project" value="TreeGrafter"/>
</dbReference>
<gene>
    <name evidence="13" type="primary">ARHGEF6</name>
</gene>
<dbReference type="GeneID" id="101010736"/>
<evidence type="ECO:0000259" key="10">
    <source>
        <dbReference type="PROSITE" id="PS50003"/>
    </source>
</evidence>
<feature type="domain" description="SH3" evidence="9">
    <location>
        <begin position="160"/>
        <end position="219"/>
    </location>
</feature>
<dbReference type="GeneTree" id="ENSGT00940000158723"/>
<feature type="domain" description="PH" evidence="10">
    <location>
        <begin position="443"/>
        <end position="548"/>
    </location>
</feature>
<dbReference type="Pfam" id="PF16614">
    <property type="entry name" value="RhoGEF67_u2"/>
    <property type="match status" value="1"/>
</dbReference>
<dbReference type="GO" id="GO:0005911">
    <property type="term" value="C:cell-cell junction"/>
    <property type="evidence" value="ECO:0007669"/>
    <property type="project" value="Ensembl"/>
</dbReference>
<dbReference type="InterPro" id="IPR032409">
    <property type="entry name" value="GEF6/7_CC"/>
</dbReference>
<evidence type="ECO:0000256" key="8">
    <source>
        <dbReference type="SAM" id="MobiDB-lite"/>
    </source>
</evidence>
<dbReference type="PROSITE" id="PS50021">
    <property type="entry name" value="CH"/>
    <property type="match status" value="1"/>
</dbReference>
<feature type="coiled-coil region" evidence="7">
    <location>
        <begin position="722"/>
        <end position="763"/>
    </location>
</feature>
<keyword evidence="5" id="KW-0966">Cell projection</keyword>
<evidence type="ECO:0000259" key="11">
    <source>
        <dbReference type="PROSITE" id="PS50010"/>
    </source>
</evidence>
<dbReference type="Pfam" id="PF07653">
    <property type="entry name" value="SH3_2"/>
    <property type="match status" value="1"/>
</dbReference>
<dbReference type="FunFam" id="1.20.5.390:FF:000001">
    <property type="entry name" value="rho guanine nucleotide exchange factor 7 isoform X1"/>
    <property type="match status" value="1"/>
</dbReference>
<dbReference type="InterPro" id="IPR001849">
    <property type="entry name" value="PH_domain"/>
</dbReference>
<dbReference type="PROSITE" id="PS50003">
    <property type="entry name" value="PH_DOMAIN"/>
    <property type="match status" value="1"/>
</dbReference>
<keyword evidence="7" id="KW-0175">Coiled coil</keyword>
<accession>A0A8I5NF05</accession>
<dbReference type="Gene3D" id="1.20.5.390">
    <property type="entry name" value="L1 transposable element, trimerization domain"/>
    <property type="match status" value="1"/>
</dbReference>
<dbReference type="Pfam" id="PF16615">
    <property type="entry name" value="RhoGEF67_u1"/>
    <property type="match status" value="1"/>
</dbReference>
<dbReference type="GO" id="GO:0030032">
    <property type="term" value="P:lamellipodium assembly"/>
    <property type="evidence" value="ECO:0007669"/>
    <property type="project" value="Ensembl"/>
</dbReference>
<dbReference type="InterPro" id="IPR035899">
    <property type="entry name" value="DBL_dom_sf"/>
</dbReference>
<dbReference type="SUPFAM" id="SSF50044">
    <property type="entry name" value="SH3-domain"/>
    <property type="match status" value="1"/>
</dbReference>
<dbReference type="InterPro" id="IPR011993">
    <property type="entry name" value="PH-like_dom_sf"/>
</dbReference>
<evidence type="ECO:0000256" key="3">
    <source>
        <dbReference type="ARBA" id="ARBA00022553"/>
    </source>
</evidence>
<dbReference type="Pfam" id="PF00307">
    <property type="entry name" value="CH"/>
    <property type="match status" value="1"/>
</dbReference>
<dbReference type="OMA" id="ITGNMVE"/>
<dbReference type="SMART" id="SM00326">
    <property type="entry name" value="SH3"/>
    <property type="match status" value="1"/>
</dbReference>
<sequence length="780" mass="87928">MNPEEQIVTWLISLGVLDSPKKTICDPEEFLKSSLKNGVVLCKLINRLMPGSVEKFCLDPQTEADCINNINDFLKGCATLQVEVFDPDDLYSGVNFCKVLSTLLAVNKATEDQLSERPCGRSSSLSTANNSQTNPQGAVSSTVSGLQRQSKTVEMTENGSHQLIVKARFNFKQTNEDELSVCKGDIIYVTRVEEGGWWEGTLNGRTGWFPSNYVREIKSSERPLSPKAIKGFETAPLTKNYYTVVLQNILDTEKEYAKELQSLLVTYLRPLQSNNNLSTVEVTSLLGNFEEVCTFQQTLCQALEECSKFPENQQKVGGCLLSLMPHFKSMYLAYCANHPSAVNVLTQHSDELEQFMENQGASSPGILILTTSLSKPFMRLEKYVTLLQELERHMEDTHPDHQDILKAIVAFKTLMGQCQDLRKRKQLELQILSEPIQAWEGEDIKNLGSVIFMSQVMVQYGACEEKEERYLMLFSNVLIMLSASPRMSGFIYQGKIPIAGTVVTRLDEIEGNDCTFEITGNVVERIVVHCNNNQDFQEWLEQLNRLIRGPASCSSLSKTSSSSCSAHSTFSQSFSSTGQPRGPLEPPQIIKPWSLSCLRPAPPLRPSAALGYKERMSYILKESSKSPKTMKKFLHKRKTERKPSEEEYVIRKSTAALEEDAQILKVIEAYCTSANFQQGHGSSTRKDSIPQVLLPEEEKLIIEETRSNGQTIMEEKSLVDTVYALKDEVKELKQENKRMKQCLEEELKSRRDLEKLVRRLLKQTDECIRAESSSKTSILP</sequence>
<dbReference type="Ensembl" id="ENSPANT00000062200.1">
    <property type="protein sequence ID" value="ENSPANP00000057052.1"/>
    <property type="gene ID" value="ENSPANG00000019659.3"/>
</dbReference>
<dbReference type="PROSITE" id="PS50010">
    <property type="entry name" value="DH_2"/>
    <property type="match status" value="1"/>
</dbReference>
<evidence type="ECO:0000259" key="12">
    <source>
        <dbReference type="PROSITE" id="PS50021"/>
    </source>
</evidence>
<name>A0A8I5NF05_PAPAN</name>
<dbReference type="RefSeq" id="XP_031516724.1">
    <property type="nucleotide sequence ID" value="XM_031660864.1"/>
</dbReference>
<evidence type="ECO:0000313" key="14">
    <source>
        <dbReference type="Proteomes" id="UP000028761"/>
    </source>
</evidence>
<keyword evidence="4" id="KW-0344">Guanine-nucleotide releasing factor</keyword>
<dbReference type="Gene3D" id="2.30.29.30">
    <property type="entry name" value="Pleckstrin-homology domain (PH domain)/Phosphotyrosine-binding domain (PTB)"/>
    <property type="match status" value="1"/>
</dbReference>
<dbReference type="SMART" id="SM00233">
    <property type="entry name" value="PH"/>
    <property type="match status" value="1"/>
</dbReference>
<reference evidence="13" key="2">
    <citation type="submission" date="2025-08" db="UniProtKB">
        <authorList>
            <consortium name="Ensembl"/>
        </authorList>
    </citation>
    <scope>IDENTIFICATION</scope>
</reference>
<dbReference type="PANTHER" id="PTHR46026">
    <property type="entry name" value="RHO-TYPE GUANINE NUCLEOTIDE EXCHANGE FACTOR, ISOFORM F"/>
    <property type="match status" value="1"/>
</dbReference>
<dbReference type="InterPro" id="IPR036872">
    <property type="entry name" value="CH_dom_sf"/>
</dbReference>
<dbReference type="PRINTS" id="PR00452">
    <property type="entry name" value="SH3DOMAIN"/>
</dbReference>
<dbReference type="Gene3D" id="2.30.30.40">
    <property type="entry name" value="SH3 Domains"/>
    <property type="match status" value="1"/>
</dbReference>
<dbReference type="Gene3D" id="1.20.900.10">
    <property type="entry name" value="Dbl homology (DH) domain"/>
    <property type="match status" value="1"/>
</dbReference>
<reference evidence="13" key="3">
    <citation type="submission" date="2025-09" db="UniProtKB">
        <authorList>
            <consortium name="Ensembl"/>
        </authorList>
    </citation>
    <scope>IDENTIFICATION</scope>
</reference>
<comment type="subcellular location">
    <subcellularLocation>
        <location evidence="1">Cell projection</location>
        <location evidence="1">Lamellipodium</location>
    </subcellularLocation>
</comment>
<feature type="domain" description="Calponin-homology (CH)" evidence="12">
    <location>
        <begin position="1"/>
        <end position="111"/>
    </location>
</feature>
<evidence type="ECO:0000256" key="5">
    <source>
        <dbReference type="ARBA" id="ARBA00023273"/>
    </source>
</evidence>
<dbReference type="CDD" id="cd21265">
    <property type="entry name" value="CH_alphaPIX"/>
    <property type="match status" value="1"/>
</dbReference>
<dbReference type="InterPro" id="IPR035788">
    <property type="entry name" value="AlphaPIX_SH3"/>
</dbReference>
<dbReference type="FunFam" id="2.30.30.40:FF:000034">
    <property type="entry name" value="Rho guanine nucleotide exchange factor (GEF) 7"/>
    <property type="match status" value="1"/>
</dbReference>
<keyword evidence="3" id="KW-0597">Phosphoprotein</keyword>
<dbReference type="FunFam" id="2.30.29.30:FF:000094">
    <property type="entry name" value="Rho guanine nucleotide exchange factor 7"/>
    <property type="match status" value="1"/>
</dbReference>
<dbReference type="CDD" id="cd01225">
    <property type="entry name" value="PH_Cool_Pix"/>
    <property type="match status" value="1"/>
</dbReference>
<dbReference type="SMART" id="SM00033">
    <property type="entry name" value="CH"/>
    <property type="match status" value="1"/>
</dbReference>
<reference evidence="13 14" key="1">
    <citation type="submission" date="2012-03" db="EMBL/GenBank/DDBJ databases">
        <title>Whole Genome Assembly of Papio anubis.</title>
        <authorList>
            <person name="Liu Y.L."/>
            <person name="Abraham K.A."/>
            <person name="Akbar H.A."/>
            <person name="Ali S.A."/>
            <person name="Anosike U.A."/>
            <person name="Aqrawi P.A."/>
            <person name="Arias F.A."/>
            <person name="Attaway T.A."/>
            <person name="Awwad R.A."/>
            <person name="Babu C.B."/>
            <person name="Bandaranaike D.B."/>
            <person name="Battles P.B."/>
            <person name="Bell A.B."/>
            <person name="Beltran B.B."/>
            <person name="Berhane-Mersha D.B."/>
            <person name="Bess C.B."/>
            <person name="Bickham C.B."/>
            <person name="Bolden T.B."/>
            <person name="Carter K.C."/>
            <person name="Chau D.C."/>
            <person name="Chavez A.C."/>
            <person name="Clerc-Blankenburg K.C."/>
            <person name="Coyle M.C."/>
            <person name="Dao M.D."/>
            <person name="Davila M.L.D."/>
            <person name="Davy-Carroll L.D."/>
            <person name="Denson S.D."/>
            <person name="Dinh H.D."/>
            <person name="Fernandez S.F."/>
            <person name="Fernando P.F."/>
            <person name="Forbes L.F."/>
            <person name="Francis C.F."/>
            <person name="Francisco L.F."/>
            <person name="Fu Q.F."/>
            <person name="Garcia-Iii R.G."/>
            <person name="Garrett T.G."/>
            <person name="Gross S.G."/>
            <person name="Gubbala S.G."/>
            <person name="Hirani K.H."/>
            <person name="Hogues M.H."/>
            <person name="Hollins B.H."/>
            <person name="Jackson L.J."/>
            <person name="Javaid M.J."/>
            <person name="Jhangiani S.J."/>
            <person name="Johnson A.J."/>
            <person name="Johnson B.J."/>
            <person name="Jones J.J."/>
            <person name="Joshi V.J."/>
            <person name="Kalu J.K."/>
            <person name="Khan N.K."/>
            <person name="Korchina V.K."/>
            <person name="Kovar C.K."/>
            <person name="Lago L.L."/>
            <person name="Lara F.L."/>
            <person name="Le T.-K.L."/>
            <person name="Lee S.L."/>
            <person name="Legall-Iii F.L."/>
            <person name="Lemon S.L."/>
            <person name="Liu J.L."/>
            <person name="Liu Y.-S.L."/>
            <person name="Liyanage D.L."/>
            <person name="Lopez J.L."/>
            <person name="Lorensuhewa L.L."/>
            <person name="Mata R.M."/>
            <person name="Mathew T.M."/>
            <person name="Mercado C.M."/>
            <person name="Mercado I.M."/>
            <person name="Morales K.M."/>
            <person name="Morgan M.M."/>
            <person name="Munidasa M.M."/>
            <person name="Ngo D.N."/>
            <person name="Nguyen L.N."/>
            <person name="Nguyen T.N."/>
            <person name="Nguyen N.N."/>
            <person name="Obregon M.O."/>
            <person name="Okwuonu G.O."/>
            <person name="Ongeri F.O."/>
            <person name="Onwere C.O."/>
            <person name="Osifeso I.O."/>
            <person name="Parra A.P."/>
            <person name="Patil S.P."/>
            <person name="Perez A.P."/>
            <person name="Perez Y.P."/>
            <person name="Pham C.P."/>
            <person name="Pu L.-L.P."/>
            <person name="Puazo M.P."/>
            <person name="Quiroz J.Q."/>
            <person name="Rouhana J.R."/>
            <person name="Ruiz M.R."/>
            <person name="Ruiz S.-J.R."/>
            <person name="Saada N.S."/>
            <person name="Santibanez J.S."/>
            <person name="Scheel M.S."/>
            <person name="Schneider B.S."/>
            <person name="Simmons D.S."/>
            <person name="Sisson I.S."/>
            <person name="Tang L.-Y.T."/>
            <person name="Thornton R.T."/>
            <person name="Tisius J.T."/>
            <person name="Toledanes G.T."/>
            <person name="Trejos Z.T."/>
            <person name="Usmani K.U."/>
            <person name="Varghese R.V."/>
            <person name="Vattathil S.V."/>
            <person name="Vee V.V."/>
            <person name="Walker D.W."/>
            <person name="Weissenberger G.W."/>
            <person name="White C.W."/>
            <person name="Williams A.W."/>
            <person name="Woodworth J.W."/>
            <person name="Wright R.W."/>
            <person name="Zhu Y.Z."/>
            <person name="Han Y.H."/>
            <person name="Newsham I.N."/>
            <person name="Nazareth L.N."/>
            <person name="Worley K.W."/>
            <person name="Muzny D.M."/>
            <person name="Rogers J.R."/>
            <person name="Gibbs R.G."/>
        </authorList>
    </citation>
    <scope>NUCLEOTIDE SEQUENCE [LARGE SCALE GENOMIC DNA]</scope>
</reference>
<evidence type="ECO:0000256" key="2">
    <source>
        <dbReference type="ARBA" id="ARBA00022443"/>
    </source>
</evidence>
<dbReference type="GO" id="GO:0035556">
    <property type="term" value="P:intracellular signal transduction"/>
    <property type="evidence" value="ECO:0007669"/>
    <property type="project" value="InterPro"/>
</dbReference>
<evidence type="ECO:0000256" key="6">
    <source>
        <dbReference type="PROSITE-ProRule" id="PRU00192"/>
    </source>
</evidence>
<feature type="domain" description="DH" evidence="11">
    <location>
        <begin position="241"/>
        <end position="421"/>
    </location>
</feature>
<dbReference type="PROSITE" id="PS00741">
    <property type="entry name" value="DH_1"/>
    <property type="match status" value="1"/>
</dbReference>
<dbReference type="CTD" id="9459"/>
<dbReference type="PROSITE" id="PS50002">
    <property type="entry name" value="SH3"/>
    <property type="match status" value="1"/>
</dbReference>
<dbReference type="CDD" id="cd00160">
    <property type="entry name" value="RhoGEF"/>
    <property type="match status" value="1"/>
</dbReference>
<dbReference type="Gene3D" id="1.10.418.10">
    <property type="entry name" value="Calponin-like domain"/>
    <property type="match status" value="1"/>
</dbReference>
<dbReference type="AlphaFoldDB" id="A0A8I5NF05"/>
<evidence type="ECO:0000256" key="4">
    <source>
        <dbReference type="ARBA" id="ARBA00022658"/>
    </source>
</evidence>
<feature type="region of interest" description="Disordered" evidence="8">
    <location>
        <begin position="115"/>
        <end position="157"/>
    </location>
</feature>
<organism evidence="13 14">
    <name type="scientific">Papio anubis</name>
    <name type="common">Olive baboon</name>
    <dbReference type="NCBI Taxonomy" id="9555"/>
    <lineage>
        <taxon>Eukaryota</taxon>
        <taxon>Metazoa</taxon>
        <taxon>Chordata</taxon>
        <taxon>Craniata</taxon>
        <taxon>Vertebrata</taxon>
        <taxon>Euteleostomi</taxon>
        <taxon>Mammalia</taxon>
        <taxon>Eutheria</taxon>
        <taxon>Euarchontoglires</taxon>
        <taxon>Primates</taxon>
        <taxon>Haplorrhini</taxon>
        <taxon>Catarrhini</taxon>
        <taxon>Cercopithecidae</taxon>
        <taxon>Cercopithecinae</taxon>
        <taxon>Papio</taxon>
    </lineage>
</organism>